<gene>
    <name evidence="2" type="ORF">PSTG_00901</name>
</gene>
<evidence type="ECO:0000313" key="2">
    <source>
        <dbReference type="EMBL" id="KNF05909.1"/>
    </source>
</evidence>
<evidence type="ECO:0000256" key="1">
    <source>
        <dbReference type="SAM" id="SignalP"/>
    </source>
</evidence>
<evidence type="ECO:0000313" key="3">
    <source>
        <dbReference type="Proteomes" id="UP000054564"/>
    </source>
</evidence>
<accession>A0A0L0W338</accession>
<dbReference type="Proteomes" id="UP000054564">
    <property type="component" value="Unassembled WGS sequence"/>
</dbReference>
<protein>
    <submittedName>
        <fullName evidence="2">Uncharacterized protein</fullName>
    </submittedName>
</protein>
<organism evidence="2 3">
    <name type="scientific">Puccinia striiformis f. sp. tritici PST-78</name>
    <dbReference type="NCBI Taxonomy" id="1165861"/>
    <lineage>
        <taxon>Eukaryota</taxon>
        <taxon>Fungi</taxon>
        <taxon>Dikarya</taxon>
        <taxon>Basidiomycota</taxon>
        <taxon>Pucciniomycotina</taxon>
        <taxon>Pucciniomycetes</taxon>
        <taxon>Pucciniales</taxon>
        <taxon>Pucciniaceae</taxon>
        <taxon>Puccinia</taxon>
    </lineage>
</organism>
<reference evidence="3" key="1">
    <citation type="submission" date="2014-03" db="EMBL/GenBank/DDBJ databases">
        <title>The Genome Sequence of Puccinia striiformis f. sp. tritici PST-78.</title>
        <authorList>
            <consortium name="The Broad Institute Genome Sequencing Platform"/>
            <person name="Cuomo C."/>
            <person name="Hulbert S."/>
            <person name="Chen X."/>
            <person name="Walker B."/>
            <person name="Young S.K."/>
            <person name="Zeng Q."/>
            <person name="Gargeya S."/>
            <person name="Fitzgerald M."/>
            <person name="Haas B."/>
            <person name="Abouelleil A."/>
            <person name="Alvarado L."/>
            <person name="Arachchi H.M."/>
            <person name="Berlin A.M."/>
            <person name="Chapman S.B."/>
            <person name="Goldberg J."/>
            <person name="Griggs A."/>
            <person name="Gujja S."/>
            <person name="Hansen M."/>
            <person name="Howarth C."/>
            <person name="Imamovic A."/>
            <person name="Larimer J."/>
            <person name="McCowan C."/>
            <person name="Montmayeur A."/>
            <person name="Murphy C."/>
            <person name="Neiman D."/>
            <person name="Pearson M."/>
            <person name="Priest M."/>
            <person name="Roberts A."/>
            <person name="Saif S."/>
            <person name="Shea T."/>
            <person name="Sisk P."/>
            <person name="Sykes S."/>
            <person name="Wortman J."/>
            <person name="Nusbaum C."/>
            <person name="Birren B."/>
        </authorList>
    </citation>
    <scope>NUCLEOTIDE SEQUENCE [LARGE SCALE GENOMIC DNA]</scope>
    <source>
        <strain evidence="3">race PST-78</strain>
    </source>
</reference>
<feature type="chain" id="PRO_5005550899" evidence="1">
    <location>
        <begin position="21"/>
        <end position="206"/>
    </location>
</feature>
<proteinExistence type="predicted"/>
<feature type="signal peptide" evidence="1">
    <location>
        <begin position="1"/>
        <end position="20"/>
    </location>
</feature>
<keyword evidence="1" id="KW-0732">Signal</keyword>
<name>A0A0L0W338_9BASI</name>
<dbReference type="AlphaFoldDB" id="A0A0L0W338"/>
<keyword evidence="3" id="KW-1185">Reference proteome</keyword>
<sequence length="206" mass="22777">MSNLRQLLLVACVLIARAYALNQGPSSTLAQAALSTHSSSILVVHESSSYDIVYTAYLVKQYIHVISQKRNPKRVCLSRVKGSKSGPDYRCESPKNGMERLTVCVADQPTHTSRGAKVYIPCPESYDDTQGYSHPKLFPWIYGFFDNLSPLVYPKQHLVSNPSPKMFNLREILLVACVLVVGAYAFNKTSIPHESEFPAKANAGAL</sequence>
<comment type="caution">
    <text evidence="2">The sequence shown here is derived from an EMBL/GenBank/DDBJ whole genome shotgun (WGS) entry which is preliminary data.</text>
</comment>
<dbReference type="EMBL" id="AJIL01000005">
    <property type="protein sequence ID" value="KNF05909.1"/>
    <property type="molecule type" value="Genomic_DNA"/>
</dbReference>